<evidence type="ECO:0000313" key="2">
    <source>
        <dbReference type="EMBL" id="MDN3576311.1"/>
    </source>
</evidence>
<reference evidence="2" key="1">
    <citation type="journal article" date="2014" name="Int. J. Syst. Evol. Microbiol.">
        <title>Complete genome of a new Firmicutes species belonging to the dominant human colonic microbiota ('Ruminococcus bicirculans') reveals two chromosomes and a selective capacity to utilize plant glucans.</title>
        <authorList>
            <consortium name="NISC Comparative Sequencing Program"/>
            <person name="Wegmann U."/>
            <person name="Louis P."/>
            <person name="Goesmann A."/>
            <person name="Henrissat B."/>
            <person name="Duncan S.H."/>
            <person name="Flint H.J."/>
        </authorList>
    </citation>
    <scope>NUCLEOTIDE SEQUENCE</scope>
    <source>
        <strain evidence="2">CECT 7703</strain>
    </source>
</reference>
<protein>
    <submittedName>
        <fullName evidence="2">Transporter substrate-binding domain-containing protein</fullName>
    </submittedName>
</protein>
<proteinExistence type="predicted"/>
<keyword evidence="3" id="KW-1185">Reference proteome</keyword>
<dbReference type="EMBL" id="JAUFPU010000004">
    <property type="protein sequence ID" value="MDN3576311.1"/>
    <property type="molecule type" value="Genomic_DNA"/>
</dbReference>
<evidence type="ECO:0000256" key="1">
    <source>
        <dbReference type="SAM" id="SignalP"/>
    </source>
</evidence>
<name>A0ABT8B3S4_9NEIS</name>
<dbReference type="SUPFAM" id="SSF53850">
    <property type="entry name" value="Periplasmic binding protein-like II"/>
    <property type="match status" value="1"/>
</dbReference>
<keyword evidence="1" id="KW-0732">Signal</keyword>
<feature type="chain" id="PRO_5046351897" evidence="1">
    <location>
        <begin position="21"/>
        <end position="263"/>
    </location>
</feature>
<evidence type="ECO:0000313" key="3">
    <source>
        <dbReference type="Proteomes" id="UP001180081"/>
    </source>
</evidence>
<feature type="signal peptide" evidence="1">
    <location>
        <begin position="1"/>
        <end position="20"/>
    </location>
</feature>
<dbReference type="RefSeq" id="WP_290331886.1">
    <property type="nucleotide sequence ID" value="NZ_JAUFPU010000004.1"/>
</dbReference>
<dbReference type="Gene3D" id="3.40.190.10">
    <property type="entry name" value="Periplasmic binding protein-like II"/>
    <property type="match status" value="2"/>
</dbReference>
<dbReference type="Proteomes" id="UP001180081">
    <property type="component" value="Unassembled WGS sequence"/>
</dbReference>
<accession>A0ABT8B3S4</accession>
<comment type="caution">
    <text evidence="2">The sequence shown here is derived from an EMBL/GenBank/DDBJ whole genome shotgun (WGS) entry which is preliminary data.</text>
</comment>
<sequence length="263" mass="29945">MLAPIRFALPLLLCATLAQAEVVEFRVAYEDKDTPDHTGASELVPNDPGISVELVKLIEKRIPNLRISFTRKPWLRCLAELESGAADGIFASSFKQERLKIGVYPMKDGKDDRSYRLDTKSYSLYKLKDAAVSWDGSRFSQLKQDIAAMRGYAIVDDLRKMGVAVSEVDKSENAFRMLLAGRIDGFAQLTEVGDYTLKKDPSFQRIVKVTPPIVVKDYYLQISHRFQARYPELTLSIWKTLAELRQTEMERLTLKYMKGYTSD</sequence>
<organism evidence="2 3">
    <name type="scientific">Chitinimonas viridis</name>
    <dbReference type="NCBI Taxonomy" id="664880"/>
    <lineage>
        <taxon>Bacteria</taxon>
        <taxon>Pseudomonadati</taxon>
        <taxon>Pseudomonadota</taxon>
        <taxon>Betaproteobacteria</taxon>
        <taxon>Neisseriales</taxon>
        <taxon>Chitinibacteraceae</taxon>
        <taxon>Chitinimonas</taxon>
    </lineage>
</organism>
<gene>
    <name evidence="2" type="ORF">QWZ03_05980</name>
</gene>
<reference evidence="2" key="2">
    <citation type="submission" date="2023-06" db="EMBL/GenBank/DDBJ databases">
        <authorList>
            <person name="Lucena T."/>
            <person name="Sun Q."/>
        </authorList>
    </citation>
    <scope>NUCLEOTIDE SEQUENCE</scope>
    <source>
        <strain evidence="2">CECT 7703</strain>
    </source>
</reference>